<dbReference type="AlphaFoldDB" id="A0A6V8PZA2"/>
<dbReference type="Pfam" id="PF01850">
    <property type="entry name" value="PIN"/>
    <property type="match status" value="1"/>
</dbReference>
<dbReference type="GO" id="GO:0046872">
    <property type="term" value="F:metal ion binding"/>
    <property type="evidence" value="ECO:0007669"/>
    <property type="project" value="UniProtKB-KW"/>
</dbReference>
<keyword evidence="1" id="KW-0540">Nuclease</keyword>
<dbReference type="Gene3D" id="3.40.50.1010">
    <property type="entry name" value="5'-nuclease"/>
    <property type="match status" value="1"/>
</dbReference>
<dbReference type="GO" id="GO:0004518">
    <property type="term" value="F:nuclease activity"/>
    <property type="evidence" value="ECO:0007669"/>
    <property type="project" value="UniProtKB-KW"/>
</dbReference>
<protein>
    <recommendedName>
        <fullName evidence="5">PIN domain-containing protein</fullName>
    </recommendedName>
</protein>
<proteinExistence type="predicted"/>
<evidence type="ECO:0000256" key="2">
    <source>
        <dbReference type="ARBA" id="ARBA00022723"/>
    </source>
</evidence>
<sequence length="51" mass="6072">RFRKVFDLYVELNLSFADAYHAGLMQQNKLNQIVNFDKGFDRVPELERVEP</sequence>
<gene>
    <name evidence="6" type="ORF">HKBW3S44_01509</name>
</gene>
<evidence type="ECO:0000256" key="4">
    <source>
        <dbReference type="ARBA" id="ARBA00022842"/>
    </source>
</evidence>
<name>A0A6V8PZA2_9ACTN</name>
<accession>A0A6V8PZA2</accession>
<evidence type="ECO:0000313" key="6">
    <source>
        <dbReference type="EMBL" id="GFP37829.1"/>
    </source>
</evidence>
<dbReference type="GO" id="GO:0016787">
    <property type="term" value="F:hydrolase activity"/>
    <property type="evidence" value="ECO:0007669"/>
    <property type="project" value="UniProtKB-KW"/>
</dbReference>
<evidence type="ECO:0000256" key="3">
    <source>
        <dbReference type="ARBA" id="ARBA00022801"/>
    </source>
</evidence>
<keyword evidence="2" id="KW-0479">Metal-binding</keyword>
<organism evidence="6 7">
    <name type="scientific">Candidatus Hakubella thermalkaliphila</name>
    <dbReference type="NCBI Taxonomy" id="2754717"/>
    <lineage>
        <taxon>Bacteria</taxon>
        <taxon>Bacillati</taxon>
        <taxon>Actinomycetota</taxon>
        <taxon>Actinomycetota incertae sedis</taxon>
        <taxon>Candidatus Hakubellales</taxon>
        <taxon>Candidatus Hakubellaceae</taxon>
        <taxon>Candidatus Hakubella</taxon>
    </lineage>
</organism>
<reference evidence="6 7" key="1">
    <citation type="journal article" date="2020" name="Front. Microbiol.">
        <title>Single-cell genomics of novel Actinobacteria with the Wood-Ljungdahl pathway discovered in a serpentinizing system.</title>
        <authorList>
            <person name="Merino N."/>
            <person name="Kawai M."/>
            <person name="Boyd E.S."/>
            <person name="Colman D.R."/>
            <person name="McGlynn S.E."/>
            <person name="Nealson K.H."/>
            <person name="Kurokawa K."/>
            <person name="Hongoh Y."/>
        </authorList>
    </citation>
    <scope>NUCLEOTIDE SEQUENCE [LARGE SCALE GENOMIC DNA]</scope>
    <source>
        <strain evidence="6 7">S44</strain>
    </source>
</reference>
<comment type="caution">
    <text evidence="6">The sequence shown here is derived from an EMBL/GenBank/DDBJ whole genome shotgun (WGS) entry which is preliminary data.</text>
</comment>
<evidence type="ECO:0000313" key="7">
    <source>
        <dbReference type="Proteomes" id="UP000561271"/>
    </source>
</evidence>
<feature type="domain" description="PIN" evidence="5">
    <location>
        <begin position="4"/>
        <end position="45"/>
    </location>
</feature>
<feature type="non-terminal residue" evidence="6">
    <location>
        <position position="1"/>
    </location>
</feature>
<evidence type="ECO:0000256" key="1">
    <source>
        <dbReference type="ARBA" id="ARBA00022722"/>
    </source>
</evidence>
<dbReference type="Proteomes" id="UP000561271">
    <property type="component" value="Unassembled WGS sequence"/>
</dbReference>
<keyword evidence="3" id="KW-0378">Hydrolase</keyword>
<dbReference type="InterPro" id="IPR029060">
    <property type="entry name" value="PIN-like_dom_sf"/>
</dbReference>
<evidence type="ECO:0000259" key="5">
    <source>
        <dbReference type="Pfam" id="PF01850"/>
    </source>
</evidence>
<dbReference type="SUPFAM" id="SSF88723">
    <property type="entry name" value="PIN domain-like"/>
    <property type="match status" value="1"/>
</dbReference>
<dbReference type="EMBL" id="BLSC01000178">
    <property type="protein sequence ID" value="GFP37829.1"/>
    <property type="molecule type" value="Genomic_DNA"/>
</dbReference>
<keyword evidence="4" id="KW-0460">Magnesium</keyword>
<dbReference type="InterPro" id="IPR002716">
    <property type="entry name" value="PIN_dom"/>
</dbReference>